<evidence type="ECO:0000313" key="2">
    <source>
        <dbReference type="EMBL" id="URE18470.1"/>
    </source>
</evidence>
<feature type="region of interest" description="Disordered" evidence="1">
    <location>
        <begin position="1"/>
        <end position="62"/>
    </location>
</feature>
<keyword evidence="3" id="KW-1185">Reference proteome</keyword>
<evidence type="ECO:0000313" key="3">
    <source>
        <dbReference type="Proteomes" id="UP001055439"/>
    </source>
</evidence>
<feature type="compositionally biased region" description="Low complexity" evidence="1">
    <location>
        <begin position="17"/>
        <end position="27"/>
    </location>
</feature>
<protein>
    <submittedName>
        <fullName evidence="2">Uncharacterized protein</fullName>
    </submittedName>
</protein>
<dbReference type="Proteomes" id="UP001055439">
    <property type="component" value="Chromosome 7"/>
</dbReference>
<sequence length="62" mass="6895">MFSPRLSSRPSHHLDGSNPNRRPPSSSAGCRRPRSDVELAAHLVSDRSRPRRRGRCFIGLGS</sequence>
<dbReference type="EMBL" id="CP097509">
    <property type="protein sequence ID" value="URE18470.1"/>
    <property type="molecule type" value="Genomic_DNA"/>
</dbReference>
<organism evidence="2 3">
    <name type="scientific">Musa troglodytarum</name>
    <name type="common">fe'i banana</name>
    <dbReference type="NCBI Taxonomy" id="320322"/>
    <lineage>
        <taxon>Eukaryota</taxon>
        <taxon>Viridiplantae</taxon>
        <taxon>Streptophyta</taxon>
        <taxon>Embryophyta</taxon>
        <taxon>Tracheophyta</taxon>
        <taxon>Spermatophyta</taxon>
        <taxon>Magnoliopsida</taxon>
        <taxon>Liliopsida</taxon>
        <taxon>Zingiberales</taxon>
        <taxon>Musaceae</taxon>
        <taxon>Musa</taxon>
    </lineage>
</organism>
<accession>A0A9E7KK99</accession>
<name>A0A9E7KK99_9LILI</name>
<reference evidence="2" key="1">
    <citation type="submission" date="2022-05" db="EMBL/GenBank/DDBJ databases">
        <title>The Musa troglodytarum L. genome provides insights into the mechanism of non-climacteric behaviour and enrichment of carotenoids.</title>
        <authorList>
            <person name="Wang J."/>
        </authorList>
    </citation>
    <scope>NUCLEOTIDE SEQUENCE</scope>
    <source>
        <tissue evidence="2">Leaf</tissue>
    </source>
</reference>
<feature type="compositionally biased region" description="Basic and acidic residues" evidence="1">
    <location>
        <begin position="33"/>
        <end position="48"/>
    </location>
</feature>
<evidence type="ECO:0000256" key="1">
    <source>
        <dbReference type="SAM" id="MobiDB-lite"/>
    </source>
</evidence>
<dbReference type="AlphaFoldDB" id="A0A9E7KK99"/>
<proteinExistence type="predicted"/>
<gene>
    <name evidence="2" type="ORF">MUK42_35855</name>
</gene>